<evidence type="ECO:0000256" key="2">
    <source>
        <dbReference type="ARBA" id="ARBA00005802"/>
    </source>
</evidence>
<comment type="similarity">
    <text evidence="2">Belongs to the metallothionein superfamily. Type 15 family.</text>
</comment>
<proteinExistence type="inferred from homology"/>
<evidence type="ECO:0000256" key="1">
    <source>
        <dbReference type="ARBA" id="ARBA00002568"/>
    </source>
</evidence>
<protein>
    <submittedName>
        <fullName evidence="5">Uncharacterized protein</fullName>
    </submittedName>
</protein>
<sequence>MSDKCGNCACADRSQCTKKGDSYGVVMPETGSQPFARPEVEEVTGAEHDGCKCGTSCSCTNCTCGK</sequence>
<organism evidence="5 6">
    <name type="scientific">Urochloa decumbens</name>
    <dbReference type="NCBI Taxonomy" id="240449"/>
    <lineage>
        <taxon>Eukaryota</taxon>
        <taxon>Viridiplantae</taxon>
        <taxon>Streptophyta</taxon>
        <taxon>Embryophyta</taxon>
        <taxon>Tracheophyta</taxon>
        <taxon>Spermatophyta</taxon>
        <taxon>Magnoliopsida</taxon>
        <taxon>Liliopsida</taxon>
        <taxon>Poales</taxon>
        <taxon>Poaceae</taxon>
        <taxon>PACMAD clade</taxon>
        <taxon>Panicoideae</taxon>
        <taxon>Panicodae</taxon>
        <taxon>Paniceae</taxon>
        <taxon>Melinidinae</taxon>
        <taxon>Urochloa</taxon>
    </lineage>
</organism>
<evidence type="ECO:0000313" key="6">
    <source>
        <dbReference type="Proteomes" id="UP001497457"/>
    </source>
</evidence>
<comment type="function">
    <text evidence="1">Metallothioneins have a high content of cysteine residues that bind various heavy metals.</text>
</comment>
<dbReference type="GO" id="GO:0046872">
    <property type="term" value="F:metal ion binding"/>
    <property type="evidence" value="ECO:0007669"/>
    <property type="project" value="UniProtKB-KW"/>
</dbReference>
<reference evidence="6" key="1">
    <citation type="submission" date="2024-06" db="EMBL/GenBank/DDBJ databases">
        <authorList>
            <person name="Ryan C."/>
        </authorList>
    </citation>
    <scope>NUCLEOTIDE SEQUENCE [LARGE SCALE GENOMIC DNA]</scope>
</reference>
<keyword evidence="6" id="KW-1185">Reference proteome</keyword>
<dbReference type="PANTHER" id="PTHR33357:SF3">
    <property type="entry name" value="METALLOTHIONEIN-LIKE PROTEIN 3"/>
    <property type="match status" value="1"/>
</dbReference>
<dbReference type="PANTHER" id="PTHR33357">
    <property type="entry name" value="METALLOTHIONEIN-LIKE PROTEIN 3"/>
    <property type="match status" value="1"/>
</dbReference>
<gene>
    <name evidence="5" type="ORF">URODEC1_LOCUS39376</name>
</gene>
<dbReference type="InterPro" id="IPR044671">
    <property type="entry name" value="MT3"/>
</dbReference>
<evidence type="ECO:0000313" key="5">
    <source>
        <dbReference type="EMBL" id="CAL4952203.1"/>
    </source>
</evidence>
<name>A0ABC8YZI7_9POAL</name>
<evidence type="ECO:0000256" key="4">
    <source>
        <dbReference type="ARBA" id="ARBA00022851"/>
    </source>
</evidence>
<keyword evidence="4" id="KW-0480">Metal-thiolate cluster</keyword>
<accession>A0ABC8YZI7</accession>
<dbReference type="EMBL" id="OZ075127">
    <property type="protein sequence ID" value="CAL4952203.1"/>
    <property type="molecule type" value="Genomic_DNA"/>
</dbReference>
<keyword evidence="3" id="KW-0479">Metal-binding</keyword>
<reference evidence="5 6" key="2">
    <citation type="submission" date="2024-10" db="EMBL/GenBank/DDBJ databases">
        <authorList>
            <person name="Ryan C."/>
        </authorList>
    </citation>
    <scope>NUCLEOTIDE SEQUENCE [LARGE SCALE GENOMIC DNA]</scope>
</reference>
<dbReference type="AlphaFoldDB" id="A0ABC8YZI7"/>
<dbReference type="Proteomes" id="UP001497457">
    <property type="component" value="Chromosome 17b"/>
</dbReference>
<evidence type="ECO:0000256" key="3">
    <source>
        <dbReference type="ARBA" id="ARBA00022723"/>
    </source>
</evidence>